<sequence>MLNAFNRKWDMATSMYYEDTDQEADTSDPVIDLENITESDLYDTYFRYGIKPEWLQIHRVLSVQKINGEIQYLVKWRELPHVDCTWEQRKARHISEICDIKRHIIAFNKMVKEAIERPDLFRNSSFKHEEYAPYTEKSSFISNLSLQLHNYQLDGLNWIRYSCFNNTNVILADEMGLGKTIQSITFLYSLYKDNLSCGPFLVCAPLSTLPNWEREFELWAPDFYVVTLSMFRENRDVIKKQDFYLDKCSPRVPPNARKYFRFHVLLASYEVIQIESTILRPIKWSVLVLDEAHRIKNKQSKLHQMLADYRFDFKLLLTGTPLQNNLEELFYLLNFLSPKDFANAESFLFEFKDLSKEKQIEKIHNLLGKRLLRRLKSDVLKEIPIKSEVMVPVDLSELQHKYYRAILTHNYTSLTQRSSSNSAILNVLMELKKCCNHPYLTRVSTEDEPIDEESGMHIYNNLVSASSKMVLIDKMLTGLQRMGHRVLIFSQMTRLLDLLEEYLNHKEWRFERIDGSVSTLQRQASIDRFNSKDSQSFIFLLSTRAGGLGINLASADTVIIYDSDWNPHNDIQALSRAHRLGQLKKVMIYRFFTRNTVEERILEVAKKKMMLTHLVVHAKLGKNENLSKRELDDIVKFGTAQLFNNSDDSNQLEYDDDAVNKLLNREAHSTTVQESGINEYFSSFKVRVLNKHAIPAFDLI</sequence>
<feature type="domain" description="Chromo" evidence="7">
    <location>
        <begin position="55"/>
        <end position="87"/>
    </location>
</feature>
<dbReference type="InterPro" id="IPR023780">
    <property type="entry name" value="Chromo_domain"/>
</dbReference>
<dbReference type="GO" id="GO:0004386">
    <property type="term" value="F:helicase activity"/>
    <property type="evidence" value="ECO:0007669"/>
    <property type="project" value="UniProtKB-KW"/>
</dbReference>
<dbReference type="InterPro" id="IPR000953">
    <property type="entry name" value="Chromo/chromo_shadow_dom"/>
</dbReference>
<dbReference type="Proteomes" id="UP000031668">
    <property type="component" value="Unassembled WGS sequence"/>
</dbReference>
<dbReference type="PANTHER" id="PTHR45623">
    <property type="entry name" value="CHROMODOMAIN-HELICASE-DNA-BINDING PROTEIN 3-RELATED-RELATED"/>
    <property type="match status" value="1"/>
</dbReference>
<dbReference type="SMART" id="SM00298">
    <property type="entry name" value="CHROMO"/>
    <property type="match status" value="1"/>
</dbReference>
<accession>A0A0C2IG86</accession>
<feature type="domain" description="Helicase C-terminal" evidence="9">
    <location>
        <begin position="471"/>
        <end position="632"/>
    </location>
</feature>
<organism evidence="10 11">
    <name type="scientific">Thelohanellus kitauei</name>
    <name type="common">Myxosporean</name>
    <dbReference type="NCBI Taxonomy" id="669202"/>
    <lineage>
        <taxon>Eukaryota</taxon>
        <taxon>Metazoa</taxon>
        <taxon>Cnidaria</taxon>
        <taxon>Myxozoa</taxon>
        <taxon>Myxosporea</taxon>
        <taxon>Bivalvulida</taxon>
        <taxon>Platysporina</taxon>
        <taxon>Myxobolidae</taxon>
        <taxon>Thelohanellus</taxon>
    </lineage>
</organism>
<dbReference type="InterPro" id="IPR001650">
    <property type="entry name" value="Helicase_C-like"/>
</dbReference>
<evidence type="ECO:0000256" key="1">
    <source>
        <dbReference type="ARBA" id="ARBA00004123"/>
    </source>
</evidence>
<dbReference type="AlphaFoldDB" id="A0A0C2IG86"/>
<evidence type="ECO:0000256" key="6">
    <source>
        <dbReference type="ARBA" id="ARBA00023242"/>
    </source>
</evidence>
<dbReference type="Gene3D" id="2.40.50.40">
    <property type="match status" value="1"/>
</dbReference>
<dbReference type="EMBL" id="JWZT01004328">
    <property type="protein sequence ID" value="KII64319.1"/>
    <property type="molecule type" value="Genomic_DNA"/>
</dbReference>
<reference evidence="10 11" key="1">
    <citation type="journal article" date="2014" name="Genome Biol. Evol.">
        <title>The genome of the myxosporean Thelohanellus kitauei shows adaptations to nutrient acquisition within its fish host.</title>
        <authorList>
            <person name="Yang Y."/>
            <person name="Xiong J."/>
            <person name="Zhou Z."/>
            <person name="Huo F."/>
            <person name="Miao W."/>
            <person name="Ran C."/>
            <person name="Liu Y."/>
            <person name="Zhang J."/>
            <person name="Feng J."/>
            <person name="Wang M."/>
            <person name="Wang M."/>
            <person name="Wang L."/>
            <person name="Yao B."/>
        </authorList>
    </citation>
    <scope>NUCLEOTIDE SEQUENCE [LARGE SCALE GENOMIC DNA]</scope>
    <source>
        <strain evidence="10">Wuqing</strain>
    </source>
</reference>
<dbReference type="InterPro" id="IPR016197">
    <property type="entry name" value="Chromo-like_dom_sf"/>
</dbReference>
<dbReference type="GO" id="GO:0000785">
    <property type="term" value="C:chromatin"/>
    <property type="evidence" value="ECO:0007669"/>
    <property type="project" value="TreeGrafter"/>
</dbReference>
<dbReference type="PROSITE" id="PS51192">
    <property type="entry name" value="HELICASE_ATP_BIND_1"/>
    <property type="match status" value="1"/>
</dbReference>
<keyword evidence="5" id="KW-0067">ATP-binding</keyword>
<keyword evidence="6" id="KW-0539">Nucleus</keyword>
<dbReference type="PROSITE" id="PS51194">
    <property type="entry name" value="HELICASE_CTER"/>
    <property type="match status" value="1"/>
</dbReference>
<evidence type="ECO:0000256" key="3">
    <source>
        <dbReference type="ARBA" id="ARBA00022741"/>
    </source>
</evidence>
<evidence type="ECO:0000313" key="10">
    <source>
        <dbReference type="EMBL" id="KII64319.1"/>
    </source>
</evidence>
<dbReference type="InterPro" id="IPR014001">
    <property type="entry name" value="Helicase_ATP-bd"/>
</dbReference>
<evidence type="ECO:0000256" key="5">
    <source>
        <dbReference type="ARBA" id="ARBA00022840"/>
    </source>
</evidence>
<evidence type="ECO:0000256" key="2">
    <source>
        <dbReference type="ARBA" id="ARBA00022737"/>
    </source>
</evidence>
<name>A0A0C2IG86_THEKT</name>
<gene>
    <name evidence="10" type="ORF">RF11_01123</name>
</gene>
<evidence type="ECO:0000259" key="9">
    <source>
        <dbReference type="PROSITE" id="PS51194"/>
    </source>
</evidence>
<proteinExistence type="predicted"/>
<dbReference type="CDD" id="cd18793">
    <property type="entry name" value="SF2_C_SNF"/>
    <property type="match status" value="1"/>
</dbReference>
<feature type="domain" description="Helicase ATP-binding" evidence="8">
    <location>
        <begin position="160"/>
        <end position="339"/>
    </location>
</feature>
<dbReference type="Pfam" id="PF00176">
    <property type="entry name" value="SNF2-rel_dom"/>
    <property type="match status" value="1"/>
</dbReference>
<keyword evidence="2" id="KW-0677">Repeat</keyword>
<evidence type="ECO:0000313" key="11">
    <source>
        <dbReference type="Proteomes" id="UP000031668"/>
    </source>
</evidence>
<dbReference type="GO" id="GO:0005634">
    <property type="term" value="C:nucleus"/>
    <property type="evidence" value="ECO:0007669"/>
    <property type="project" value="UniProtKB-SubCell"/>
</dbReference>
<dbReference type="PANTHER" id="PTHR45623:SF17">
    <property type="entry name" value="CHROMODOMAIN-HELICASE-DNA-BINDING PROTEIN 3-RELATED"/>
    <property type="match status" value="1"/>
</dbReference>
<dbReference type="GO" id="GO:0042393">
    <property type="term" value="F:histone binding"/>
    <property type="evidence" value="ECO:0007669"/>
    <property type="project" value="TreeGrafter"/>
</dbReference>
<keyword evidence="11" id="KW-1185">Reference proteome</keyword>
<dbReference type="OMA" id="FFCAPEQ"/>
<dbReference type="Gene3D" id="3.40.50.10810">
    <property type="entry name" value="Tandem AAA-ATPase domain"/>
    <property type="match status" value="1"/>
</dbReference>
<dbReference type="GO" id="GO:0003677">
    <property type="term" value="F:DNA binding"/>
    <property type="evidence" value="ECO:0007669"/>
    <property type="project" value="UniProtKB-KW"/>
</dbReference>
<keyword evidence="10" id="KW-0347">Helicase</keyword>
<protein>
    <submittedName>
        <fullName evidence="10">Chromodomain-helicase-DNA-binding protein 3</fullName>
    </submittedName>
</protein>
<dbReference type="InterPro" id="IPR002464">
    <property type="entry name" value="DNA/RNA_helicase_DEAH_CS"/>
</dbReference>
<evidence type="ECO:0000256" key="4">
    <source>
        <dbReference type="ARBA" id="ARBA00022801"/>
    </source>
</evidence>
<dbReference type="InterPro" id="IPR049730">
    <property type="entry name" value="SNF2/RAD54-like_C"/>
</dbReference>
<keyword evidence="3" id="KW-0547">Nucleotide-binding</keyword>
<dbReference type="InterPro" id="IPR027417">
    <property type="entry name" value="P-loop_NTPase"/>
</dbReference>
<dbReference type="SUPFAM" id="SSF52540">
    <property type="entry name" value="P-loop containing nucleoside triphosphate hydrolases"/>
    <property type="match status" value="2"/>
</dbReference>
<dbReference type="Pfam" id="PF00271">
    <property type="entry name" value="Helicase_C"/>
    <property type="match status" value="1"/>
</dbReference>
<dbReference type="GO" id="GO:0003682">
    <property type="term" value="F:chromatin binding"/>
    <property type="evidence" value="ECO:0007669"/>
    <property type="project" value="TreeGrafter"/>
</dbReference>
<dbReference type="OrthoDB" id="5857104at2759"/>
<dbReference type="GO" id="GO:0140658">
    <property type="term" value="F:ATP-dependent chromatin remodeler activity"/>
    <property type="evidence" value="ECO:0007669"/>
    <property type="project" value="TreeGrafter"/>
</dbReference>
<dbReference type="GO" id="GO:0005524">
    <property type="term" value="F:ATP binding"/>
    <property type="evidence" value="ECO:0007669"/>
    <property type="project" value="UniProtKB-KW"/>
</dbReference>
<dbReference type="GO" id="GO:0016887">
    <property type="term" value="F:ATP hydrolysis activity"/>
    <property type="evidence" value="ECO:0007669"/>
    <property type="project" value="TreeGrafter"/>
</dbReference>
<keyword evidence="10" id="KW-0238">DNA-binding</keyword>
<dbReference type="Pfam" id="PF00385">
    <property type="entry name" value="Chromo"/>
    <property type="match status" value="1"/>
</dbReference>
<dbReference type="SMART" id="SM00490">
    <property type="entry name" value="HELICc"/>
    <property type="match status" value="1"/>
</dbReference>
<dbReference type="InterPro" id="IPR000330">
    <property type="entry name" value="SNF2_N"/>
</dbReference>
<comment type="caution">
    <text evidence="10">The sequence shown here is derived from an EMBL/GenBank/DDBJ whole genome shotgun (WGS) entry which is preliminary data.</text>
</comment>
<dbReference type="PROSITE" id="PS00690">
    <property type="entry name" value="DEAH_ATP_HELICASE"/>
    <property type="match status" value="1"/>
</dbReference>
<keyword evidence="4" id="KW-0378">Hydrolase</keyword>
<dbReference type="InterPro" id="IPR038718">
    <property type="entry name" value="SNF2-like_sf"/>
</dbReference>
<evidence type="ECO:0000259" key="7">
    <source>
        <dbReference type="PROSITE" id="PS50013"/>
    </source>
</evidence>
<dbReference type="SUPFAM" id="SSF54160">
    <property type="entry name" value="Chromo domain-like"/>
    <property type="match status" value="1"/>
</dbReference>
<dbReference type="SMART" id="SM00487">
    <property type="entry name" value="DEXDc"/>
    <property type="match status" value="1"/>
</dbReference>
<evidence type="ECO:0000259" key="8">
    <source>
        <dbReference type="PROSITE" id="PS51192"/>
    </source>
</evidence>
<dbReference type="Gene3D" id="3.40.50.300">
    <property type="entry name" value="P-loop containing nucleotide triphosphate hydrolases"/>
    <property type="match status" value="1"/>
</dbReference>
<comment type="subcellular location">
    <subcellularLocation>
        <location evidence="1">Nucleus</location>
    </subcellularLocation>
</comment>
<dbReference type="PROSITE" id="PS50013">
    <property type="entry name" value="CHROMO_2"/>
    <property type="match status" value="1"/>
</dbReference>